<keyword evidence="1" id="KW-0808">Transferase</keyword>
<evidence type="ECO:0000313" key="1">
    <source>
        <dbReference type="EMBL" id="MDP9850381.1"/>
    </source>
</evidence>
<protein>
    <submittedName>
        <fullName evidence="1">SAM-dependent methyltransferase</fullName>
    </submittedName>
</protein>
<sequence length="254" mass="27572">MYDYYLGGKDNFAADRAAAQKIIDLAPDAPEKARANRAFLGRTVRYLAAQGIRQFVDIGAGLPTQENVHQVALAEHPDSRIVYVDNDPVVLTHARALLADNPNTLVVEGDVHAPQAILDHPDVQAHLDFDRPVATLLLAVLHFVQDDEEANRIVASLRERLVPGSHLVISHIYPGNHLAETIRAGARIYDTTTASLTGRSLTQIAGYFAGDMEVLEPGVVPVQAWRPVEKVGIDLVAPGILGAVGKVLRSRVRP</sequence>
<dbReference type="GO" id="GO:0008168">
    <property type="term" value="F:methyltransferase activity"/>
    <property type="evidence" value="ECO:0007669"/>
    <property type="project" value="UniProtKB-KW"/>
</dbReference>
<keyword evidence="1" id="KW-0489">Methyltransferase</keyword>
<gene>
    <name evidence="1" type="ORF">J2853_009677</name>
</gene>
<dbReference type="GO" id="GO:0032259">
    <property type="term" value="P:methylation"/>
    <property type="evidence" value="ECO:0007669"/>
    <property type="project" value="UniProtKB-KW"/>
</dbReference>
<reference evidence="1 2" key="1">
    <citation type="submission" date="2023-07" db="EMBL/GenBank/DDBJ databases">
        <title>Sequencing the genomes of 1000 actinobacteria strains.</title>
        <authorList>
            <person name="Klenk H.-P."/>
        </authorList>
    </citation>
    <scope>NUCLEOTIDE SEQUENCE [LARGE SCALE GENOMIC DNA]</scope>
    <source>
        <strain evidence="1 2">DSM 46740</strain>
    </source>
</reference>
<dbReference type="CDD" id="cd02440">
    <property type="entry name" value="AdoMet_MTases"/>
    <property type="match status" value="1"/>
</dbReference>
<accession>A0ABT9QUN6</accession>
<dbReference type="PIRSF" id="PIRSF017393">
    <property type="entry name" value="MTase_SAV2177"/>
    <property type="match status" value="1"/>
</dbReference>
<dbReference type="Gene3D" id="3.40.50.150">
    <property type="entry name" value="Vaccinia Virus protein VP39"/>
    <property type="match status" value="1"/>
</dbReference>
<keyword evidence="2" id="KW-1185">Reference proteome</keyword>
<organism evidence="1 2">
    <name type="scientific">Streptosporangium lutulentum</name>
    <dbReference type="NCBI Taxonomy" id="1461250"/>
    <lineage>
        <taxon>Bacteria</taxon>
        <taxon>Bacillati</taxon>
        <taxon>Actinomycetota</taxon>
        <taxon>Actinomycetes</taxon>
        <taxon>Streptosporangiales</taxon>
        <taxon>Streptosporangiaceae</taxon>
        <taxon>Streptosporangium</taxon>
    </lineage>
</organism>
<dbReference type="EMBL" id="JAUSQU010000003">
    <property type="protein sequence ID" value="MDP9850381.1"/>
    <property type="molecule type" value="Genomic_DNA"/>
</dbReference>
<dbReference type="Pfam" id="PF04672">
    <property type="entry name" value="Methyltransf_19"/>
    <property type="match status" value="1"/>
</dbReference>
<evidence type="ECO:0000313" key="2">
    <source>
        <dbReference type="Proteomes" id="UP001225356"/>
    </source>
</evidence>
<dbReference type="SUPFAM" id="SSF53335">
    <property type="entry name" value="S-adenosyl-L-methionine-dependent methyltransferases"/>
    <property type="match status" value="1"/>
</dbReference>
<name>A0ABT9QUN6_9ACTN</name>
<dbReference type="InterPro" id="IPR006764">
    <property type="entry name" value="SAM_dep_MeTrfase_SAV2177_type"/>
</dbReference>
<dbReference type="Proteomes" id="UP001225356">
    <property type="component" value="Unassembled WGS sequence"/>
</dbReference>
<comment type="caution">
    <text evidence="1">The sequence shown here is derived from an EMBL/GenBank/DDBJ whole genome shotgun (WGS) entry which is preliminary data.</text>
</comment>
<dbReference type="InterPro" id="IPR029063">
    <property type="entry name" value="SAM-dependent_MTases_sf"/>
</dbReference>
<proteinExistence type="predicted"/>